<keyword evidence="2" id="KW-0812">Transmembrane</keyword>
<organism evidence="3 4">
    <name type="scientific">Microbacterium thalli</name>
    <dbReference type="NCBI Taxonomy" id="3027921"/>
    <lineage>
        <taxon>Bacteria</taxon>
        <taxon>Bacillati</taxon>
        <taxon>Actinomycetota</taxon>
        <taxon>Actinomycetes</taxon>
        <taxon>Micrococcales</taxon>
        <taxon>Microbacteriaceae</taxon>
        <taxon>Microbacterium</taxon>
    </lineage>
</organism>
<feature type="transmembrane region" description="Helical" evidence="2">
    <location>
        <begin position="28"/>
        <end position="49"/>
    </location>
</feature>
<sequence>MPRQTTRSDPRPARTLGPSDEGSASLEFLVAGLILLVPIAYLAVVLGIVHTHALATQATARHVARAIAVASGPDAADGSAARIAQAIADEYGVEPGAIDLRVSCPGADVCPRAGGLVTVTARTEVPLPLLPPVLGLDRWARVPVDAVAVQRMSRLWGTR</sequence>
<evidence type="ECO:0000313" key="4">
    <source>
        <dbReference type="Proteomes" id="UP001218170"/>
    </source>
</evidence>
<feature type="region of interest" description="Disordered" evidence="1">
    <location>
        <begin position="1"/>
        <end position="20"/>
    </location>
</feature>
<dbReference type="EMBL" id="JAQZCI010000002">
    <property type="protein sequence ID" value="MDD7962626.1"/>
    <property type="molecule type" value="Genomic_DNA"/>
</dbReference>
<evidence type="ECO:0000313" key="3">
    <source>
        <dbReference type="EMBL" id="MDD7962626.1"/>
    </source>
</evidence>
<gene>
    <name evidence="3" type="ORF">PUW80_09725</name>
</gene>
<evidence type="ECO:0000256" key="1">
    <source>
        <dbReference type="SAM" id="MobiDB-lite"/>
    </source>
</evidence>
<keyword evidence="2" id="KW-1133">Transmembrane helix</keyword>
<name>A0ABT5SKE8_9MICO</name>
<evidence type="ECO:0000256" key="2">
    <source>
        <dbReference type="SAM" id="Phobius"/>
    </source>
</evidence>
<dbReference type="Proteomes" id="UP001218170">
    <property type="component" value="Unassembled WGS sequence"/>
</dbReference>
<protein>
    <submittedName>
        <fullName evidence="3">TadE family protein</fullName>
    </submittedName>
</protein>
<reference evidence="3 4" key="1">
    <citation type="submission" date="2023-02" db="EMBL/GenBank/DDBJ databases">
        <title>Study of novel species of the Microbacterium genus.</title>
        <authorList>
            <person name="Arroyo-Herrera I."/>
            <person name="Roman-Ponce B."/>
            <person name="Vasquez-Murrieta M.S."/>
        </authorList>
    </citation>
    <scope>NUCLEOTIDE SEQUENCE [LARGE SCALE GENOMIC DNA]</scope>
    <source>
        <strain evidence="3 4">NE1TT3</strain>
    </source>
</reference>
<keyword evidence="4" id="KW-1185">Reference proteome</keyword>
<comment type="caution">
    <text evidence="3">The sequence shown here is derived from an EMBL/GenBank/DDBJ whole genome shotgun (WGS) entry which is preliminary data.</text>
</comment>
<keyword evidence="2" id="KW-0472">Membrane</keyword>
<accession>A0ABT5SKE8</accession>
<proteinExistence type="predicted"/>
<dbReference type="RefSeq" id="WP_274264552.1">
    <property type="nucleotide sequence ID" value="NZ_JAQZCI010000002.1"/>
</dbReference>
<feature type="compositionally biased region" description="Basic and acidic residues" evidence="1">
    <location>
        <begin position="1"/>
        <end position="12"/>
    </location>
</feature>